<proteinExistence type="predicted"/>
<dbReference type="AlphaFoldDB" id="A0A367L9K1"/>
<gene>
    <name evidence="2" type="ORF">L249_5399</name>
</gene>
<evidence type="ECO:0000313" key="2">
    <source>
        <dbReference type="EMBL" id="RCI10912.1"/>
    </source>
</evidence>
<evidence type="ECO:0000256" key="1">
    <source>
        <dbReference type="SAM" id="MobiDB-lite"/>
    </source>
</evidence>
<keyword evidence="3" id="KW-1185">Reference proteome</keyword>
<feature type="non-terminal residue" evidence="2">
    <location>
        <position position="144"/>
    </location>
</feature>
<sequence>MLDITSAFDYVLYNKLSELLYFIRAYTADISSLTLNGSVVVPTQEARMLSAGLPDPSPRLGVPVTTRVAAGSPPPGLSSPPPPAATTPSSTNTLFSSTATSSLYLLAGTSITLLSPSLLQSRGAAPVPPSTFSSVRAASGIYTI</sequence>
<feature type="compositionally biased region" description="Pro residues" evidence="1">
    <location>
        <begin position="72"/>
        <end position="85"/>
    </location>
</feature>
<reference evidence="2 3" key="1">
    <citation type="journal article" date="2015" name="BMC Genomics">
        <title>Insights from the genome of Ophiocordyceps polyrhachis-furcata to pathogenicity and host specificity in insect fungi.</title>
        <authorList>
            <person name="Wichadakul D."/>
            <person name="Kobmoo N."/>
            <person name="Ingsriswang S."/>
            <person name="Tangphatsornruang S."/>
            <person name="Chantasingh D."/>
            <person name="Luangsa-ard J.J."/>
            <person name="Eurwilaichitr L."/>
        </authorList>
    </citation>
    <scope>NUCLEOTIDE SEQUENCE [LARGE SCALE GENOMIC DNA]</scope>
    <source>
        <strain evidence="2 3">BCC 54312</strain>
    </source>
</reference>
<comment type="caution">
    <text evidence="2">The sequence shown here is derived from an EMBL/GenBank/DDBJ whole genome shotgun (WGS) entry which is preliminary data.</text>
</comment>
<dbReference type="Proteomes" id="UP000253664">
    <property type="component" value="Unassembled WGS sequence"/>
</dbReference>
<name>A0A367L9K1_9HYPO</name>
<accession>A0A367L9K1</accession>
<feature type="region of interest" description="Disordered" evidence="1">
    <location>
        <begin position="50"/>
        <end position="93"/>
    </location>
</feature>
<protein>
    <submittedName>
        <fullName evidence="2">Uncharacterized protein</fullName>
    </submittedName>
</protein>
<evidence type="ECO:0000313" key="3">
    <source>
        <dbReference type="Proteomes" id="UP000253664"/>
    </source>
</evidence>
<dbReference type="EMBL" id="LKCN02000011">
    <property type="protein sequence ID" value="RCI10912.1"/>
    <property type="molecule type" value="Genomic_DNA"/>
</dbReference>
<organism evidence="2 3">
    <name type="scientific">Ophiocordyceps polyrhachis-furcata BCC 54312</name>
    <dbReference type="NCBI Taxonomy" id="1330021"/>
    <lineage>
        <taxon>Eukaryota</taxon>
        <taxon>Fungi</taxon>
        <taxon>Dikarya</taxon>
        <taxon>Ascomycota</taxon>
        <taxon>Pezizomycotina</taxon>
        <taxon>Sordariomycetes</taxon>
        <taxon>Hypocreomycetidae</taxon>
        <taxon>Hypocreales</taxon>
        <taxon>Ophiocordycipitaceae</taxon>
        <taxon>Ophiocordyceps</taxon>
    </lineage>
</organism>